<feature type="region of interest" description="Disordered" evidence="9">
    <location>
        <begin position="1134"/>
        <end position="1156"/>
    </location>
</feature>
<keyword evidence="3" id="KW-0547">Nucleotide-binding</keyword>
<dbReference type="FunFam" id="1.10.510.10:FF:001512">
    <property type="entry name" value="Receptor tyrosine-protein kinase erbB-2"/>
    <property type="match status" value="1"/>
</dbReference>
<dbReference type="Gene3D" id="1.10.510.10">
    <property type="entry name" value="Transferase(Phosphotransferase) domain 1"/>
    <property type="match status" value="1"/>
</dbReference>
<feature type="compositionally biased region" description="Polar residues" evidence="9">
    <location>
        <begin position="515"/>
        <end position="527"/>
    </location>
</feature>
<feature type="compositionally biased region" description="Acidic residues" evidence="9">
    <location>
        <begin position="1239"/>
        <end position="1255"/>
    </location>
</feature>
<feature type="compositionally biased region" description="Low complexity" evidence="9">
    <location>
        <begin position="94"/>
        <end position="105"/>
    </location>
</feature>
<evidence type="ECO:0000256" key="4">
    <source>
        <dbReference type="ARBA" id="ARBA00022777"/>
    </source>
</evidence>
<dbReference type="RefSeq" id="XP_004364414.2">
    <property type="nucleotide sequence ID" value="XM_004364357.2"/>
</dbReference>
<reference evidence="12" key="1">
    <citation type="submission" date="2011-02" db="EMBL/GenBank/DDBJ databases">
        <title>The Genome Sequence of Capsaspora owczarzaki ATCC 30864.</title>
        <authorList>
            <person name="Russ C."/>
            <person name="Cuomo C."/>
            <person name="Burger G."/>
            <person name="Gray M.W."/>
            <person name="Holland P.W.H."/>
            <person name="King N."/>
            <person name="Lang F.B.F."/>
            <person name="Roger A.J."/>
            <person name="Ruiz-Trillo I."/>
            <person name="Young S.K."/>
            <person name="Zeng Q."/>
            <person name="Gargeya S."/>
            <person name="Alvarado L."/>
            <person name="Berlin A."/>
            <person name="Chapman S.B."/>
            <person name="Chen Z."/>
            <person name="Freedman E."/>
            <person name="Gellesch M."/>
            <person name="Goldberg J."/>
            <person name="Griggs A."/>
            <person name="Gujja S."/>
            <person name="Heilman E."/>
            <person name="Heiman D."/>
            <person name="Howarth C."/>
            <person name="Mehta T."/>
            <person name="Neiman D."/>
            <person name="Pearson M."/>
            <person name="Roberts A."/>
            <person name="Saif S."/>
            <person name="Shea T."/>
            <person name="Shenoy N."/>
            <person name="Sisk P."/>
            <person name="Stolte C."/>
            <person name="Sykes S."/>
            <person name="White J."/>
            <person name="Yandava C."/>
            <person name="Haas B."/>
            <person name="Nusbaum C."/>
            <person name="Birren B."/>
        </authorList>
    </citation>
    <scope>NUCLEOTIDE SEQUENCE</scope>
    <source>
        <strain evidence="12">ATCC 30864</strain>
    </source>
</reference>
<dbReference type="SMART" id="SM00220">
    <property type="entry name" value="S_TKc"/>
    <property type="match status" value="1"/>
</dbReference>
<keyword evidence="6" id="KW-0472">Membrane</keyword>
<evidence type="ECO:0000256" key="3">
    <source>
        <dbReference type="ARBA" id="ARBA00022741"/>
    </source>
</evidence>
<feature type="domain" description="Protein kinase" evidence="10">
    <location>
        <begin position="784"/>
        <end position="1027"/>
    </location>
</feature>
<dbReference type="EMBL" id="KE346361">
    <property type="protein sequence ID" value="KJE90204.1"/>
    <property type="molecule type" value="Genomic_DNA"/>
</dbReference>
<evidence type="ECO:0000313" key="11">
    <source>
        <dbReference type="EMBL" id="KJE90204.1"/>
    </source>
</evidence>
<keyword evidence="7" id="KW-0829">Tyrosine-protein kinase</keyword>
<dbReference type="PROSITE" id="PS50011">
    <property type="entry name" value="PROTEIN_KINASE_DOM"/>
    <property type="match status" value="1"/>
</dbReference>
<dbReference type="GO" id="GO:0048468">
    <property type="term" value="P:cell development"/>
    <property type="evidence" value="ECO:0007669"/>
    <property type="project" value="UniProtKB-ARBA"/>
</dbReference>
<dbReference type="PANTHER" id="PTHR44329:SF304">
    <property type="entry name" value="MITOGEN-ACTIVATED PROTEIN KINASE KINASE KINASE 13-LIKE ISOFORM X1"/>
    <property type="match status" value="1"/>
</dbReference>
<keyword evidence="12" id="KW-1185">Reference proteome</keyword>
<gene>
    <name evidence="11" type="ORF">CAOG_001546</name>
</gene>
<feature type="region of interest" description="Disordered" evidence="9">
    <location>
        <begin position="1338"/>
        <end position="1411"/>
    </location>
</feature>
<feature type="compositionally biased region" description="Polar residues" evidence="9">
    <location>
        <begin position="1139"/>
        <end position="1148"/>
    </location>
</feature>
<evidence type="ECO:0000256" key="1">
    <source>
        <dbReference type="ARBA" id="ARBA00004308"/>
    </source>
</evidence>
<dbReference type="InterPro" id="IPR000719">
    <property type="entry name" value="Prot_kinase_dom"/>
</dbReference>
<feature type="compositionally biased region" description="Low complexity" evidence="9">
    <location>
        <begin position="18"/>
        <end position="36"/>
    </location>
</feature>
<keyword evidence="8" id="KW-0175">Coiled coil</keyword>
<feature type="region of interest" description="Disordered" evidence="9">
    <location>
        <begin position="18"/>
        <end position="125"/>
    </location>
</feature>
<dbReference type="GO" id="GO:0050793">
    <property type="term" value="P:regulation of developmental process"/>
    <property type="evidence" value="ECO:0007669"/>
    <property type="project" value="UniProtKB-ARBA"/>
</dbReference>
<feature type="compositionally biased region" description="Low complexity" evidence="9">
    <location>
        <begin position="63"/>
        <end position="81"/>
    </location>
</feature>
<dbReference type="GO" id="GO:0012505">
    <property type="term" value="C:endomembrane system"/>
    <property type="evidence" value="ECO:0007669"/>
    <property type="project" value="UniProtKB-SubCell"/>
</dbReference>
<dbReference type="GO" id="GO:0005524">
    <property type="term" value="F:ATP binding"/>
    <property type="evidence" value="ECO:0007669"/>
    <property type="project" value="UniProtKB-KW"/>
</dbReference>
<dbReference type="GO" id="GO:0004713">
    <property type="term" value="F:protein tyrosine kinase activity"/>
    <property type="evidence" value="ECO:0007669"/>
    <property type="project" value="UniProtKB-KW"/>
</dbReference>
<dbReference type="PRINTS" id="PR00109">
    <property type="entry name" value="TYRKINASE"/>
</dbReference>
<dbReference type="GO" id="GO:0005737">
    <property type="term" value="C:cytoplasm"/>
    <property type="evidence" value="ECO:0007669"/>
    <property type="project" value="TreeGrafter"/>
</dbReference>
<evidence type="ECO:0000256" key="6">
    <source>
        <dbReference type="ARBA" id="ARBA00023136"/>
    </source>
</evidence>
<feature type="compositionally biased region" description="Low complexity" evidence="9">
    <location>
        <begin position="722"/>
        <end position="734"/>
    </location>
</feature>
<evidence type="ECO:0000259" key="10">
    <source>
        <dbReference type="PROSITE" id="PS50011"/>
    </source>
</evidence>
<feature type="compositionally biased region" description="Low complexity" evidence="9">
    <location>
        <begin position="462"/>
        <end position="489"/>
    </location>
</feature>
<feature type="region of interest" description="Disordered" evidence="9">
    <location>
        <begin position="355"/>
        <end position="617"/>
    </location>
</feature>
<evidence type="ECO:0000256" key="5">
    <source>
        <dbReference type="ARBA" id="ARBA00022840"/>
    </source>
</evidence>
<feature type="compositionally biased region" description="Basic and acidic residues" evidence="9">
    <location>
        <begin position="427"/>
        <end position="444"/>
    </location>
</feature>
<dbReference type="Proteomes" id="UP000008743">
    <property type="component" value="Unassembled WGS sequence"/>
</dbReference>
<dbReference type="CDD" id="cd22249">
    <property type="entry name" value="UDM1_RNF168_RNF169-like"/>
    <property type="match status" value="1"/>
</dbReference>
<dbReference type="PROSITE" id="PS00108">
    <property type="entry name" value="PROTEIN_KINASE_ST"/>
    <property type="match status" value="1"/>
</dbReference>
<dbReference type="PANTHER" id="PTHR44329">
    <property type="entry name" value="SERINE/THREONINE-PROTEIN KINASE TNNI3K-RELATED"/>
    <property type="match status" value="1"/>
</dbReference>
<protein>
    <submittedName>
        <fullName evidence="11">TKL/MLK/LZK protein kinase</fullName>
    </submittedName>
</protein>
<feature type="region of interest" description="Disordered" evidence="9">
    <location>
        <begin position="1178"/>
        <end position="1202"/>
    </location>
</feature>
<evidence type="ECO:0000256" key="8">
    <source>
        <dbReference type="SAM" id="Coils"/>
    </source>
</evidence>
<evidence type="ECO:0000256" key="7">
    <source>
        <dbReference type="ARBA" id="ARBA00023137"/>
    </source>
</evidence>
<dbReference type="GO" id="GO:0004674">
    <property type="term" value="F:protein serine/threonine kinase activity"/>
    <property type="evidence" value="ECO:0007669"/>
    <property type="project" value="TreeGrafter"/>
</dbReference>
<dbReference type="OrthoDB" id="339325at2759"/>
<evidence type="ECO:0000313" key="12">
    <source>
        <dbReference type="Proteomes" id="UP000008743"/>
    </source>
</evidence>
<feature type="compositionally biased region" description="Low complexity" evidence="9">
    <location>
        <begin position="666"/>
        <end position="689"/>
    </location>
</feature>
<evidence type="ECO:0000256" key="2">
    <source>
        <dbReference type="ARBA" id="ARBA00022679"/>
    </source>
</evidence>
<feature type="compositionally biased region" description="Acidic residues" evidence="9">
    <location>
        <begin position="505"/>
        <end position="514"/>
    </location>
</feature>
<keyword evidence="2" id="KW-0808">Transferase</keyword>
<feature type="region of interest" description="Disordered" evidence="9">
    <location>
        <begin position="1236"/>
        <end position="1266"/>
    </location>
</feature>
<feature type="region of interest" description="Disordered" evidence="9">
    <location>
        <begin position="653"/>
        <end position="758"/>
    </location>
</feature>
<dbReference type="Gene3D" id="3.30.200.20">
    <property type="entry name" value="Phosphorylase Kinase, domain 1"/>
    <property type="match status" value="1"/>
</dbReference>
<dbReference type="Pfam" id="PF07714">
    <property type="entry name" value="PK_Tyr_Ser-Thr"/>
    <property type="match status" value="1"/>
</dbReference>
<comment type="subcellular location">
    <subcellularLocation>
        <location evidence="1">Endomembrane system</location>
    </subcellularLocation>
</comment>
<feature type="compositionally biased region" description="Polar residues" evidence="9">
    <location>
        <begin position="378"/>
        <end position="392"/>
    </location>
</feature>
<feature type="coiled-coil region" evidence="8">
    <location>
        <begin position="1073"/>
        <end position="1100"/>
    </location>
</feature>
<proteinExistence type="predicted"/>
<dbReference type="InParanoid" id="A0A0D2X152"/>
<feature type="compositionally biased region" description="Low complexity" evidence="9">
    <location>
        <begin position="1340"/>
        <end position="1371"/>
    </location>
</feature>
<keyword evidence="5" id="KW-0067">ATP-binding</keyword>
<keyword evidence="4 11" id="KW-0418">Kinase</keyword>
<dbReference type="eggNOG" id="KOG4721">
    <property type="taxonomic scope" value="Eukaryota"/>
</dbReference>
<name>A0A0D2X152_CAPO3</name>
<dbReference type="InterPro" id="IPR011009">
    <property type="entry name" value="Kinase-like_dom_sf"/>
</dbReference>
<accession>A0A0D2X152</accession>
<feature type="compositionally biased region" description="Acidic residues" evidence="9">
    <location>
        <begin position="1382"/>
        <end position="1410"/>
    </location>
</feature>
<dbReference type="InterPro" id="IPR001245">
    <property type="entry name" value="Ser-Thr/Tyr_kinase_cat_dom"/>
</dbReference>
<evidence type="ECO:0000256" key="9">
    <source>
        <dbReference type="SAM" id="MobiDB-lite"/>
    </source>
</evidence>
<dbReference type="InterPro" id="IPR008271">
    <property type="entry name" value="Ser/Thr_kinase_AS"/>
</dbReference>
<dbReference type="SUPFAM" id="SSF56112">
    <property type="entry name" value="Protein kinase-like (PK-like)"/>
    <property type="match status" value="1"/>
</dbReference>
<feature type="compositionally biased region" description="Polar residues" evidence="9">
    <location>
        <begin position="403"/>
        <end position="419"/>
    </location>
</feature>
<feature type="compositionally biased region" description="Polar residues" evidence="9">
    <location>
        <begin position="559"/>
        <end position="570"/>
    </location>
</feature>
<dbReference type="InterPro" id="IPR051681">
    <property type="entry name" value="Ser/Thr_Kinases-Pseudokinases"/>
</dbReference>
<organism evidence="11 12">
    <name type="scientific">Capsaspora owczarzaki (strain ATCC 30864)</name>
    <dbReference type="NCBI Taxonomy" id="595528"/>
    <lineage>
        <taxon>Eukaryota</taxon>
        <taxon>Filasterea</taxon>
        <taxon>Capsaspora</taxon>
    </lineage>
</organism>
<sequence>MADASDSGGRLLMSPVAAAAASSLDSHASDASTALHIAGGVGRRSSAEEQQEQERQESQDQPTALSAAAGAGAVASSTTGLAGRGVGKHTRNASVGSTSSFGSSSTEHDRDHEQENEDTLGRTSALTKTLLREVAALTQQQQQQQASNATTTSSLLGVAAAASAAAAISTSPLLLPRNAAETATASSMGHVPKIVTVEEFFASAVKSIVIPSTIAPSSSSSSLSSASSASTSALALSQQAAPVVAAGYPSLVAQPPLPPAASGAAPATPATPETPLVDAATGRIVTAPIPVQPPVAVHHPPPPAPGALRRDSVDEAVLEFEYELQHIGEPDDDLAFGQQLQLRLQRQHDYHRHFSHFLTPDPSTQNAAPSASPAPPVAQNTPTQARQSSSGSVPRRREPDSVDVSNNDSTFESGNNTTADETDDGLESERDHPSDAETTDHEDGSESDTSSSQARRSRRSTAGHSTGAHTSASTSTTGSHHSGRRSSYQSRHRGSVDTDLYTDATDSEMLDDDTASSFNQEGVSSGGQLEDSPGHHHPPPDENDDYPARRRRHTEKNKSQSSDSQGPSQRGSEDFDTVSVTTFPEGDITDAINGQPRSANYLDTPRPTDGDDRSQISTASSLSNALTEVFSPFFACLRPAVARIEGLLVLAQKQQQQPPHTPELPGGSASNSSNLLGASSSTAGSSSTLHVPTVGSSRAGSSTTLTALPPSPATGRVSRHNSGSGISSRHASSSVINGSATPAIPEGSGVTGEGGAVPAPTLSKKRSFLSRSRKSSWEIRYDKIKELRWLGAGAQGAVFLGQLADRVVAVKKLKHCSNREIKQIKLLRKLTHQNIVEFVGVCTRPPQFCIIMEFCEHGPMFDVMKSRSLGPTLLLDWAMQIARGMNYLHDNKFIHRDLKSPNVLVSANDVLKISDFGTAREFGGISENMTFAGTVAWMAPEVIRNELCSEKVDVWSYGVVLWELLTAQIPYDGVDPSRIIWGVGSNMLLLPIPATCPEGFQLLLKQCWTIKPQNRPAFRQILSHLEILAENFLLTPHDEYLLTREGWQGEIKQQFADMKEREKYLRQLDESLIRKRESELEQAENVRKMYEEELQRTETMSKELYQFEAQLKQREADLARKEWEQTQRMAIPAARLATGDTSELSTSPGRDRPLFGAPKRKIVRQTLVAKTKALEKFFESHSRPSHAPAFASSANVGSDGHHVNFHAYHEDEDGHQQEDAHHPDTGAHTLRAMVSAVEQQEEEEELEEEEEEEEISSASPLNDESEDIFYMQPPARSRSASKSGLAVSFAPGTAVPLSVTDADAGLGAMSTMPVQSAFATVVMARSHDSTQGHATLFELSSSSSSSSSSSASPAVHQPSSTPAAVPTPSSSGMTFRPRPLEGEEDEDEEDLLVDDDEEDEEEEDDEDEVSSEVVLARNAGAATATAAAAAATNPIFHESESGEAESPRGTSPAHSSLFDALHPRLRVHPILATSEDEDEVDFVRASMSLDLFASGQPSNTAVHPNAPLATASTTDSSLAVLPLPISVNTGIAPTDVNAQSDYFLTDASLIR</sequence>